<proteinExistence type="predicted"/>
<gene>
    <name evidence="1" type="ORF">SAMN06265374_3498</name>
</gene>
<accession>A0ABY1PG25</accession>
<evidence type="ECO:0000313" key="1">
    <source>
        <dbReference type="EMBL" id="SMP32207.1"/>
    </source>
</evidence>
<reference evidence="1 2" key="1">
    <citation type="submission" date="2017-05" db="EMBL/GenBank/DDBJ databases">
        <authorList>
            <person name="Varghese N."/>
            <person name="Submissions S."/>
        </authorList>
    </citation>
    <scope>NUCLEOTIDE SEQUENCE [LARGE SCALE GENOMIC DNA]</scope>
    <source>
        <strain evidence="1 2">DSM 15949</strain>
    </source>
</reference>
<protein>
    <submittedName>
        <fullName evidence="1">Uncharacterized protein</fullName>
    </submittedName>
</protein>
<keyword evidence="2" id="KW-1185">Reference proteome</keyword>
<name>A0ABY1PG25_9HYPH</name>
<evidence type="ECO:0000313" key="2">
    <source>
        <dbReference type="Proteomes" id="UP001157914"/>
    </source>
</evidence>
<comment type="caution">
    <text evidence="1">The sequence shown here is derived from an EMBL/GenBank/DDBJ whole genome shotgun (WGS) entry which is preliminary data.</text>
</comment>
<dbReference type="Proteomes" id="UP001157914">
    <property type="component" value="Unassembled WGS sequence"/>
</dbReference>
<sequence>MSDNGNQIVYLNEKNPRQTNARQWEEVLAGDVSTWQDWEEGVLRVTRPLAGRRMPRDAISNFSAGRPACGELDVTACNSQILQLAAGHAGELINRTAVLNPVAVLLAHSVKHLLFLSNSGTLMRLFVDYVYNSAIELYEGPTLHVRHAFCATQHVLRKLYVSRIRSRAMPVA</sequence>
<dbReference type="EMBL" id="FXTT01000005">
    <property type="protein sequence ID" value="SMP32207.1"/>
    <property type="molecule type" value="Genomic_DNA"/>
</dbReference>
<organism evidence="1 2">
    <name type="scientific">Roseibium denhamense</name>
    <dbReference type="NCBI Taxonomy" id="76305"/>
    <lineage>
        <taxon>Bacteria</taxon>
        <taxon>Pseudomonadati</taxon>
        <taxon>Pseudomonadota</taxon>
        <taxon>Alphaproteobacteria</taxon>
        <taxon>Hyphomicrobiales</taxon>
        <taxon>Stappiaceae</taxon>
        <taxon>Roseibium</taxon>
    </lineage>
</organism>